<name>A0A4Q9PSX2_9APHY</name>
<feature type="transmembrane region" description="Helical" evidence="1">
    <location>
        <begin position="132"/>
        <end position="154"/>
    </location>
</feature>
<dbReference type="Proteomes" id="UP000292082">
    <property type="component" value="Unassembled WGS sequence"/>
</dbReference>
<feature type="transmembrane region" description="Helical" evidence="1">
    <location>
        <begin position="72"/>
        <end position="93"/>
    </location>
</feature>
<feature type="transmembrane region" description="Helical" evidence="1">
    <location>
        <begin position="247"/>
        <end position="268"/>
    </location>
</feature>
<gene>
    <name evidence="2" type="ORF">BD310DRAFT_928884</name>
</gene>
<feature type="transmembrane region" description="Helical" evidence="1">
    <location>
        <begin position="201"/>
        <end position="226"/>
    </location>
</feature>
<keyword evidence="1" id="KW-0472">Membrane</keyword>
<proteinExistence type="predicted"/>
<evidence type="ECO:0000256" key="1">
    <source>
        <dbReference type="SAM" id="Phobius"/>
    </source>
</evidence>
<protein>
    <submittedName>
        <fullName evidence="2">Uncharacterized protein</fullName>
    </submittedName>
</protein>
<dbReference type="EMBL" id="ML145135">
    <property type="protein sequence ID" value="TBU57557.1"/>
    <property type="molecule type" value="Genomic_DNA"/>
</dbReference>
<keyword evidence="1" id="KW-1133">Transmembrane helix</keyword>
<evidence type="ECO:0000313" key="3">
    <source>
        <dbReference type="Proteomes" id="UP000292082"/>
    </source>
</evidence>
<feature type="transmembrane region" description="Helical" evidence="1">
    <location>
        <begin position="288"/>
        <end position="312"/>
    </location>
</feature>
<feature type="transmembrane region" description="Helical" evidence="1">
    <location>
        <begin position="36"/>
        <end position="60"/>
    </location>
</feature>
<keyword evidence="3" id="KW-1185">Reference proteome</keyword>
<keyword evidence="1" id="KW-0812">Transmembrane</keyword>
<dbReference type="AlphaFoldDB" id="A0A4Q9PSX2"/>
<sequence>MSGGDSAMPVISTPSINEFAFTVAVYFAGSGTQSDIQLFVASVTYGFLTALVVAAIIFLARQGLSSRYSVSLLLLSTLILYTSTTVYMCTLVWSRLGVGHLISEVTNGVVSATYDPSHSIASLERNVKVQSWMMTATGGLNILIGDGVVWWRACVVWRNRIVYIVGPLLLTLTLVIGVLEVHKSETGPLLHLQILIGVDGFADAFVVLTMSVNILATSLIAYKAWGHRRLLQKHVGSDGTKTRTLKALALLVESGTIYCALLIFLVVYQLSRPLEVTSNASAFAQTGWYLTDGCLFPITAIYPTTIIVIVAMNRSPIDHGVSHINEAKDTAIIFNHSMFSGQHMTSLAQSESERHSSSEDRCRL</sequence>
<evidence type="ECO:0000313" key="2">
    <source>
        <dbReference type="EMBL" id="TBU57557.1"/>
    </source>
</evidence>
<accession>A0A4Q9PSX2</accession>
<organism evidence="2 3">
    <name type="scientific">Dichomitus squalens</name>
    <dbReference type="NCBI Taxonomy" id="114155"/>
    <lineage>
        <taxon>Eukaryota</taxon>
        <taxon>Fungi</taxon>
        <taxon>Dikarya</taxon>
        <taxon>Basidiomycota</taxon>
        <taxon>Agaricomycotina</taxon>
        <taxon>Agaricomycetes</taxon>
        <taxon>Polyporales</taxon>
        <taxon>Polyporaceae</taxon>
        <taxon>Dichomitus</taxon>
    </lineage>
</organism>
<feature type="transmembrane region" description="Helical" evidence="1">
    <location>
        <begin position="161"/>
        <end position="181"/>
    </location>
</feature>
<reference evidence="2 3" key="1">
    <citation type="submission" date="2019-01" db="EMBL/GenBank/DDBJ databases">
        <title>Draft genome sequences of three monokaryotic isolates of the white-rot basidiomycete fungus Dichomitus squalens.</title>
        <authorList>
            <consortium name="DOE Joint Genome Institute"/>
            <person name="Lopez S.C."/>
            <person name="Andreopoulos B."/>
            <person name="Pangilinan J."/>
            <person name="Lipzen A."/>
            <person name="Riley R."/>
            <person name="Ahrendt S."/>
            <person name="Ng V."/>
            <person name="Barry K."/>
            <person name="Daum C."/>
            <person name="Grigoriev I.V."/>
            <person name="Hilden K.S."/>
            <person name="Makela M.R."/>
            <person name="de Vries R.P."/>
        </authorList>
    </citation>
    <scope>NUCLEOTIDE SEQUENCE [LARGE SCALE GENOMIC DNA]</scope>
    <source>
        <strain evidence="2 3">CBS 464.89</strain>
    </source>
</reference>